<evidence type="ECO:0000256" key="3">
    <source>
        <dbReference type="ARBA" id="ARBA00023125"/>
    </source>
</evidence>
<gene>
    <name evidence="6" type="primary">TBP2</name>
    <name evidence="6" type="ORF">MHBO_000224</name>
</gene>
<dbReference type="InterPro" id="IPR033710">
    <property type="entry name" value="TBP_eukaryotic"/>
</dbReference>
<keyword evidence="3" id="KW-0238">DNA-binding</keyword>
<evidence type="ECO:0000256" key="5">
    <source>
        <dbReference type="ARBA" id="ARBA00023242"/>
    </source>
</evidence>
<organism evidence="6 7">
    <name type="scientific">Bonamia ostreae</name>
    <dbReference type="NCBI Taxonomy" id="126728"/>
    <lineage>
        <taxon>Eukaryota</taxon>
        <taxon>Sar</taxon>
        <taxon>Rhizaria</taxon>
        <taxon>Endomyxa</taxon>
        <taxon>Ascetosporea</taxon>
        <taxon>Haplosporida</taxon>
        <taxon>Bonamia</taxon>
    </lineage>
</organism>
<dbReference type="InterPro" id="IPR000814">
    <property type="entry name" value="TBP"/>
</dbReference>
<name>A0ABV2AEW3_9EUKA</name>
<reference evidence="6 7" key="1">
    <citation type="journal article" date="2024" name="BMC Biol.">
        <title>Comparative genomics of Ascetosporea gives new insight into the evolutionary basis for animal parasitism in Rhizaria.</title>
        <authorList>
            <person name="Hiltunen Thoren M."/>
            <person name="Onut-Brannstrom I."/>
            <person name="Alfjorden A."/>
            <person name="Peckova H."/>
            <person name="Swords F."/>
            <person name="Hooper C."/>
            <person name="Holzer A.S."/>
            <person name="Bass D."/>
            <person name="Burki F."/>
        </authorList>
    </citation>
    <scope>NUCLEOTIDE SEQUENCE [LARGE SCALE GENOMIC DNA]</scope>
    <source>
        <strain evidence="6">20-A016</strain>
    </source>
</reference>
<dbReference type="HAMAP" id="MF_00408">
    <property type="entry name" value="TATA_bind_prot_arch"/>
    <property type="match status" value="1"/>
</dbReference>
<dbReference type="Proteomes" id="UP001439008">
    <property type="component" value="Unassembled WGS sequence"/>
</dbReference>
<sequence>MASKSTKNVTTDKTKNSTKMDKIKIQFCYLLNRNVVSSFDCKCELDLKQIARGARNSEYNPQKFSAVIMRIRSPKTTALLFKSGKVIVTGAKRENESLRAARKFARIVQKLSFPVKFSGFSICNMVGSLAVDYSIRLEGLAYDFHNFSSYEPELFPGLVYRMKEPKVVFLVFVTGKIVVTGAKKEKDMCEATKKFLPIVQKYRKTLKYDLRLSDFDESSDFFHF</sequence>
<comment type="subcellular location">
    <subcellularLocation>
        <location evidence="1">Nucleus</location>
    </subcellularLocation>
</comment>
<dbReference type="PRINTS" id="PR00686">
    <property type="entry name" value="TIFACTORIID"/>
</dbReference>
<dbReference type="Gene3D" id="3.30.310.10">
    <property type="entry name" value="TATA-Binding Protein"/>
    <property type="match status" value="2"/>
</dbReference>
<dbReference type="PROSITE" id="PS00351">
    <property type="entry name" value="TFIID"/>
    <property type="match status" value="1"/>
</dbReference>
<evidence type="ECO:0000256" key="4">
    <source>
        <dbReference type="ARBA" id="ARBA00023163"/>
    </source>
</evidence>
<evidence type="ECO:0000313" key="7">
    <source>
        <dbReference type="Proteomes" id="UP001439008"/>
    </source>
</evidence>
<evidence type="ECO:0000313" key="6">
    <source>
        <dbReference type="EMBL" id="MES1918223.1"/>
    </source>
</evidence>
<comment type="similarity">
    <text evidence="2">Belongs to the TBP family.</text>
</comment>
<evidence type="ECO:0000256" key="1">
    <source>
        <dbReference type="ARBA" id="ARBA00004123"/>
    </source>
</evidence>
<keyword evidence="4" id="KW-0804">Transcription</keyword>
<proteinExistence type="inferred from homology"/>
<evidence type="ECO:0000256" key="2">
    <source>
        <dbReference type="ARBA" id="ARBA00005560"/>
    </source>
</evidence>
<dbReference type="PANTHER" id="PTHR10126">
    <property type="entry name" value="TATA-BOX BINDING PROTEIN"/>
    <property type="match status" value="1"/>
</dbReference>
<dbReference type="CDD" id="cd04516">
    <property type="entry name" value="TBP_eukaryotes"/>
    <property type="match status" value="1"/>
</dbReference>
<keyword evidence="7" id="KW-1185">Reference proteome</keyword>
<accession>A0ABV2AEW3</accession>
<dbReference type="InterPro" id="IPR012295">
    <property type="entry name" value="TBP_dom_sf"/>
</dbReference>
<dbReference type="EMBL" id="JBDODL010000029">
    <property type="protein sequence ID" value="MES1918223.1"/>
    <property type="molecule type" value="Genomic_DNA"/>
</dbReference>
<dbReference type="Pfam" id="PF00352">
    <property type="entry name" value="TBP"/>
    <property type="match status" value="2"/>
</dbReference>
<comment type="caution">
    <text evidence="6">The sequence shown here is derived from an EMBL/GenBank/DDBJ whole genome shotgun (WGS) entry which is preliminary data.</text>
</comment>
<dbReference type="InterPro" id="IPR030491">
    <property type="entry name" value="TBP_CS"/>
</dbReference>
<protein>
    <submittedName>
        <fullName evidence="6">TATA box-binding protein-like protein 2</fullName>
    </submittedName>
</protein>
<keyword evidence="5" id="KW-0539">Nucleus</keyword>
<dbReference type="SUPFAM" id="SSF55945">
    <property type="entry name" value="TATA-box binding protein-like"/>
    <property type="match status" value="2"/>
</dbReference>